<organism evidence="5 6">
    <name type="scientific">Clytia hemisphaerica</name>
    <dbReference type="NCBI Taxonomy" id="252671"/>
    <lineage>
        <taxon>Eukaryota</taxon>
        <taxon>Metazoa</taxon>
        <taxon>Cnidaria</taxon>
        <taxon>Hydrozoa</taxon>
        <taxon>Hydroidolina</taxon>
        <taxon>Leptothecata</taxon>
        <taxon>Obeliida</taxon>
        <taxon>Clytiidae</taxon>
        <taxon>Clytia</taxon>
    </lineage>
</organism>
<evidence type="ECO:0000256" key="2">
    <source>
        <dbReference type="SAM" id="MobiDB-lite"/>
    </source>
</evidence>
<sequence>MKASIFSNNPSTGPKMSWEDPMFYPSISGLTTFQNVKFKDFSSGCNGANNYVWMTSPVYGDILHPTDFKNITLENVGEVNKIYHHAMTTRWINPSDCVDMDCDARRKVLLTNDDGSFFGENGISAISQSEFGWGGDRKWGLNNRRIPKTLLATPSGGRLNADATYPNKGIDRHGGNCVFRSDWRMYRCKDMKYRMFVFESLDKDTEIRRLSPIALATRDGYIDLINGPQDHGWCHGYTCQERVSMFQMIVNMHRHYDLYLTSYNPQKTRLMILNAEEEDAIRLAIYYPKPQRLDIYRLGLYIRPNNAVVKNGDLSFAPYPADDPDKYLPDTRSFAAGNWFDEKKNLLYVVVKGKEPVRIVTVPIIQLRIGLSSSKALDEDEFFGPNLAKNIAAFFKIDPKKIFRMNVVSAGEGRRRRRATGSFTVEIDIGDPAPSETNNTTSTNQTSSSSNSTNTSFNDLSKTYADVVTSFQTGSLTSLLSDELNVTVEDFAAREPEPPPPEPPAHATSNTTQAMSGTLLSDFQLQQFEADLNNSIIVFAIPTVAEFETEPSYHNNEERSAFITQPAIRLVDANGDWVSNVGGSGNPWEITSRLIINEGGDAEAELIGNSVAQFKNGVATFTDLGISHNGTNYTVVFDVTKPANQTFSVTANNITAVWVKEDKVADHELECTLSGMKITFSLSDIALEEFPYEIRFKGQEDNANCSGITGSSVNNTDGKGGIFIETSYLDCGISIHQYDEYIQFNQTVEIIYGNPMNSTLVYRSFKHDTQASCFFHVNQTTELSFNVFNRISENVIESGIGEFDFDFGVYKADNTEVTGLISIGEILTFKVRLTTLADNVLLSPQNCYATRGDRTGRVTLIKDRCPNPLFTDSLQINTSPTDKKYFEWQDIAFRYHGNSNTVRFACDLLVCPVKDFANTTQQCKRCNQVSARRRREAADEVPDYPVSEVQIESPQYFIVEENEGNQPTSNKASKQFMETTNGILVATIGSTLLLIACLLIIKKSFHAPKIVSAE</sequence>
<feature type="domain" description="ZP" evidence="4">
    <location>
        <begin position="670"/>
        <end position="933"/>
    </location>
</feature>
<evidence type="ECO:0000313" key="5">
    <source>
        <dbReference type="EnsemblMetazoa" id="CLYHEMP006592.1"/>
    </source>
</evidence>
<dbReference type="InterPro" id="IPR052387">
    <property type="entry name" value="Fibrocystin"/>
</dbReference>
<keyword evidence="6" id="KW-1185">Reference proteome</keyword>
<dbReference type="Gene3D" id="2.60.40.4100">
    <property type="entry name" value="Zona pellucida, ZP-C domain"/>
    <property type="match status" value="1"/>
</dbReference>
<keyword evidence="3" id="KW-0812">Transmembrane</keyword>
<evidence type="ECO:0000256" key="1">
    <source>
        <dbReference type="ARBA" id="ARBA00022729"/>
    </source>
</evidence>
<keyword evidence="1" id="KW-0732">Signal</keyword>
<dbReference type="SMART" id="SM00241">
    <property type="entry name" value="ZP"/>
    <property type="match status" value="1"/>
</dbReference>
<dbReference type="EnsemblMetazoa" id="CLYHEMT006592.1">
    <property type="protein sequence ID" value="CLYHEMP006592.1"/>
    <property type="gene ID" value="CLYHEMG006592"/>
</dbReference>
<feature type="region of interest" description="Disordered" evidence="2">
    <location>
        <begin position="492"/>
        <end position="511"/>
    </location>
</feature>
<dbReference type="Proteomes" id="UP000594262">
    <property type="component" value="Unplaced"/>
</dbReference>
<feature type="transmembrane region" description="Helical" evidence="3">
    <location>
        <begin position="982"/>
        <end position="1001"/>
    </location>
</feature>
<dbReference type="PANTHER" id="PTHR46769">
    <property type="entry name" value="POLYCYSTIC KIDNEY AND HEPATIC DISEASE 1 (AUTOSOMAL RECESSIVE)-LIKE 1"/>
    <property type="match status" value="1"/>
</dbReference>
<evidence type="ECO:0000313" key="6">
    <source>
        <dbReference type="Proteomes" id="UP000594262"/>
    </source>
</evidence>
<dbReference type="PANTHER" id="PTHR46769:SF2">
    <property type="entry name" value="FIBROCYSTIN-L ISOFORM 2 PRECURSOR-RELATED"/>
    <property type="match status" value="1"/>
</dbReference>
<keyword evidence="3" id="KW-1133">Transmembrane helix</keyword>
<keyword evidence="3" id="KW-0472">Membrane</keyword>
<evidence type="ECO:0000259" key="4">
    <source>
        <dbReference type="PROSITE" id="PS51034"/>
    </source>
</evidence>
<dbReference type="GeneID" id="136804648"/>
<dbReference type="InterPro" id="IPR042235">
    <property type="entry name" value="ZP-C_dom"/>
</dbReference>
<dbReference type="OrthoDB" id="120976at2759"/>
<dbReference type="RefSeq" id="XP_066917357.1">
    <property type="nucleotide sequence ID" value="XM_067061256.1"/>
</dbReference>
<dbReference type="AlphaFoldDB" id="A0A7M5WK53"/>
<dbReference type="PROSITE" id="PS51034">
    <property type="entry name" value="ZP_2"/>
    <property type="match status" value="1"/>
</dbReference>
<reference evidence="5" key="1">
    <citation type="submission" date="2021-01" db="UniProtKB">
        <authorList>
            <consortium name="EnsemblMetazoa"/>
        </authorList>
    </citation>
    <scope>IDENTIFICATION</scope>
</reference>
<proteinExistence type="predicted"/>
<evidence type="ECO:0000256" key="3">
    <source>
        <dbReference type="SAM" id="Phobius"/>
    </source>
</evidence>
<name>A0A7M5WK53_9CNID</name>
<feature type="compositionally biased region" description="Low complexity" evidence="2">
    <location>
        <begin position="437"/>
        <end position="456"/>
    </location>
</feature>
<accession>A0A7M5WK53</accession>
<dbReference type="InterPro" id="IPR001507">
    <property type="entry name" value="ZP_dom"/>
</dbReference>
<protein>
    <recommendedName>
        <fullName evidence="4">ZP domain-containing protein</fullName>
    </recommendedName>
</protein>
<feature type="region of interest" description="Disordered" evidence="2">
    <location>
        <begin position="419"/>
        <end position="456"/>
    </location>
</feature>